<organism evidence="1 2">
    <name type="scientific">Caulobacter segnis</name>
    <dbReference type="NCBI Taxonomy" id="88688"/>
    <lineage>
        <taxon>Bacteria</taxon>
        <taxon>Pseudomonadati</taxon>
        <taxon>Pseudomonadota</taxon>
        <taxon>Alphaproteobacteria</taxon>
        <taxon>Caulobacterales</taxon>
        <taxon>Caulobacteraceae</taxon>
        <taxon>Caulobacter</taxon>
    </lineage>
</organism>
<gene>
    <name evidence="1" type="ORF">MZV50_07960</name>
</gene>
<evidence type="ECO:0000313" key="1">
    <source>
        <dbReference type="EMBL" id="USQ97462.1"/>
    </source>
</evidence>
<evidence type="ECO:0008006" key="3">
    <source>
        <dbReference type="Google" id="ProtNLM"/>
    </source>
</evidence>
<dbReference type="Proteomes" id="UP001057520">
    <property type="component" value="Chromosome"/>
</dbReference>
<sequence>MQSTFAFAAFVTTGLAAVAAMSCAVSMWNMINTKIKTVPIRTGQNRRKQR</sequence>
<proteinExistence type="predicted"/>
<evidence type="ECO:0000313" key="2">
    <source>
        <dbReference type="Proteomes" id="UP001057520"/>
    </source>
</evidence>
<reference evidence="1 2" key="1">
    <citation type="submission" date="2022-04" db="EMBL/GenBank/DDBJ databases">
        <title>Genome sequence of soybean root-associated Caulobacter segnis RL271.</title>
        <authorList>
            <person name="Longley R."/>
            <person name="Bonito G."/>
            <person name="Trigodet F."/>
            <person name="Crosson S."/>
            <person name="Fiebig A."/>
        </authorList>
    </citation>
    <scope>NUCLEOTIDE SEQUENCE [LARGE SCALE GENOMIC DNA]</scope>
    <source>
        <strain evidence="1 2">RL271</strain>
    </source>
</reference>
<dbReference type="EMBL" id="CP096040">
    <property type="protein sequence ID" value="USQ97462.1"/>
    <property type="molecule type" value="Genomic_DNA"/>
</dbReference>
<keyword evidence="2" id="KW-1185">Reference proteome</keyword>
<name>A0ABY4ZX98_9CAUL</name>
<accession>A0ABY4ZX98</accession>
<protein>
    <recommendedName>
        <fullName evidence="3">Transmembrane protein</fullName>
    </recommendedName>
</protein>